<accession>A0A316TL15</accession>
<gene>
    <name evidence="1" type="ORF">DDZ15_14285</name>
</gene>
<organism evidence="1 2">
    <name type="scientific">Rhodohalobacter mucosus</name>
    <dbReference type="NCBI Taxonomy" id="2079485"/>
    <lineage>
        <taxon>Bacteria</taxon>
        <taxon>Pseudomonadati</taxon>
        <taxon>Balneolota</taxon>
        <taxon>Balneolia</taxon>
        <taxon>Balneolales</taxon>
        <taxon>Balneolaceae</taxon>
        <taxon>Rhodohalobacter</taxon>
    </lineage>
</organism>
<dbReference type="RefSeq" id="WP_109647804.1">
    <property type="nucleotide sequence ID" value="NZ_QGGB01000010.1"/>
</dbReference>
<dbReference type="AlphaFoldDB" id="A0A316TL15"/>
<dbReference type="OrthoDB" id="1521923at2"/>
<evidence type="ECO:0000313" key="1">
    <source>
        <dbReference type="EMBL" id="PWN05247.1"/>
    </source>
</evidence>
<dbReference type="NCBIfam" id="TIGR04514">
    <property type="entry name" value="GWxTD_dom"/>
    <property type="match status" value="1"/>
</dbReference>
<evidence type="ECO:0008006" key="3">
    <source>
        <dbReference type="Google" id="ProtNLM"/>
    </source>
</evidence>
<dbReference type="Proteomes" id="UP000245533">
    <property type="component" value="Unassembled WGS sequence"/>
</dbReference>
<dbReference type="EMBL" id="QGGB01000010">
    <property type="protein sequence ID" value="PWN05247.1"/>
    <property type="molecule type" value="Genomic_DNA"/>
</dbReference>
<keyword evidence="2" id="KW-1185">Reference proteome</keyword>
<evidence type="ECO:0000313" key="2">
    <source>
        <dbReference type="Proteomes" id="UP000245533"/>
    </source>
</evidence>
<comment type="caution">
    <text evidence="1">The sequence shown here is derived from an EMBL/GenBank/DDBJ whole genome shotgun (WGS) entry which is preliminary data.</text>
</comment>
<proteinExistence type="predicted"/>
<name>A0A316TL15_9BACT</name>
<protein>
    <recommendedName>
        <fullName evidence="3">GWxTD domain-containing protein</fullName>
    </recommendedName>
</protein>
<reference evidence="1 2" key="1">
    <citation type="submission" date="2018-05" db="EMBL/GenBank/DDBJ databases">
        <title>Rhodohalobacter halophilus gen. nov., sp. nov., a moderately halophilic member of the family Balneolaceae.</title>
        <authorList>
            <person name="Liu Z.-W."/>
        </authorList>
    </citation>
    <scope>NUCLEOTIDE SEQUENCE [LARGE SCALE GENOMIC DNA]</scope>
    <source>
        <strain evidence="1 2">8A47</strain>
    </source>
</reference>
<dbReference type="InterPro" id="IPR030959">
    <property type="entry name" value="GWxTD_dom"/>
</dbReference>
<sequence>MKVFLSTFYFILFFWISVVPLYADGIQNNTDSYLVGKKAAADGNYREAAENWISYADSLSSPEYRVGHELILMVTGHRLTDYYERTSQIYLKGLEDPDINDEERKLLLNDLYYIKSMLGRREENTVRDQIEARNPDIYRFFQNFWRNKSLTPSDPYNERLMEHWERVNFALENYSTVARAPYDDRGDIYVRFGEPQRKRDGIFMYNPGFANYLVATRMDDGRGYGSALDNAVNTTAYLNTLYRVVDYHQYPAFEVWVYYGLSNTPDNSVFLFGNLYGGAQMSLKQSVDDFIPSAAYSTTERNNTVSMNMIEEETETTTSSNGGDDDTETDVLFESAETGVGNPEQIPPALILQMMYYRQLASLDPFFSGRYEEMLNRYENTSMRLSRSIARQFQQTNAAQTLITKRGMPEEKSSTGNFIYELDTSIHAYRFADENLNPVLRLYAEEDMDEVITFEELKKRNDMGDIRYGDYRLVRTVRLMDDNTTAVSEHSFSSGFDSTGVNALTEEIVEIPYEEESSSVELITELYDETEGGRSEILENSTVRKNLKGVGRSNTPVAEFTRKDGFFISDVIIGYVSNDEEERFSIAHDRIIPEDSILRIYYEAYNLPVDESGLYTYALTYRLKRDRSLMGRIIRFGGGSETSMTVDNTTDTSRFDQYLEIVSDQLKNGSYTLELYFTNPSSGEELYSVTLPVEVD</sequence>